<accession>A0A0A8Y7L6</accession>
<dbReference type="AlphaFoldDB" id="A0A0A8Y7L6"/>
<sequence length="28" mass="3302">MNTMMKQHEQLGLKSFNQLVQTCSNFRS</sequence>
<dbReference type="EMBL" id="GBRH01276742">
    <property type="protein sequence ID" value="JAD21153.1"/>
    <property type="molecule type" value="Transcribed_RNA"/>
</dbReference>
<evidence type="ECO:0000313" key="1">
    <source>
        <dbReference type="EMBL" id="JAD21153.1"/>
    </source>
</evidence>
<reference evidence="1" key="1">
    <citation type="submission" date="2014-09" db="EMBL/GenBank/DDBJ databases">
        <authorList>
            <person name="Magalhaes I.L.F."/>
            <person name="Oliveira U."/>
            <person name="Santos F.R."/>
            <person name="Vidigal T.H.D.A."/>
            <person name="Brescovit A.D."/>
            <person name="Santos A.J."/>
        </authorList>
    </citation>
    <scope>NUCLEOTIDE SEQUENCE</scope>
    <source>
        <tissue evidence="1">Shoot tissue taken approximately 20 cm above the soil surface</tissue>
    </source>
</reference>
<protein>
    <submittedName>
        <fullName evidence="1">Uncharacterized protein</fullName>
    </submittedName>
</protein>
<name>A0A0A8Y7L6_ARUDO</name>
<reference evidence="1" key="2">
    <citation type="journal article" date="2015" name="Data Brief">
        <title>Shoot transcriptome of the giant reed, Arundo donax.</title>
        <authorList>
            <person name="Barrero R.A."/>
            <person name="Guerrero F.D."/>
            <person name="Moolhuijzen P."/>
            <person name="Goolsby J.A."/>
            <person name="Tidwell J."/>
            <person name="Bellgard S.E."/>
            <person name="Bellgard M.I."/>
        </authorList>
    </citation>
    <scope>NUCLEOTIDE SEQUENCE</scope>
    <source>
        <tissue evidence="1">Shoot tissue taken approximately 20 cm above the soil surface</tissue>
    </source>
</reference>
<organism evidence="1">
    <name type="scientific">Arundo donax</name>
    <name type="common">Giant reed</name>
    <name type="synonym">Donax arundinaceus</name>
    <dbReference type="NCBI Taxonomy" id="35708"/>
    <lineage>
        <taxon>Eukaryota</taxon>
        <taxon>Viridiplantae</taxon>
        <taxon>Streptophyta</taxon>
        <taxon>Embryophyta</taxon>
        <taxon>Tracheophyta</taxon>
        <taxon>Spermatophyta</taxon>
        <taxon>Magnoliopsida</taxon>
        <taxon>Liliopsida</taxon>
        <taxon>Poales</taxon>
        <taxon>Poaceae</taxon>
        <taxon>PACMAD clade</taxon>
        <taxon>Arundinoideae</taxon>
        <taxon>Arundineae</taxon>
        <taxon>Arundo</taxon>
    </lineage>
</organism>
<proteinExistence type="predicted"/>